<evidence type="ECO:0000313" key="2">
    <source>
        <dbReference type="EMBL" id="GLR90282.1"/>
    </source>
</evidence>
<proteinExistence type="predicted"/>
<keyword evidence="1" id="KW-0472">Membrane</keyword>
<dbReference type="InterPro" id="IPR000462">
    <property type="entry name" value="CDP-OH_P_trans"/>
</dbReference>
<feature type="transmembrane region" description="Helical" evidence="1">
    <location>
        <begin position="12"/>
        <end position="30"/>
    </location>
</feature>
<dbReference type="Gene3D" id="1.20.120.1760">
    <property type="match status" value="1"/>
</dbReference>
<feature type="transmembrane region" description="Helical" evidence="1">
    <location>
        <begin position="181"/>
        <end position="200"/>
    </location>
</feature>
<comment type="caution">
    <text evidence="2">The sequence shown here is derived from an EMBL/GenBank/DDBJ whole genome shotgun (WGS) entry which is preliminary data.</text>
</comment>
<organism evidence="2 3">
    <name type="scientific">Bradyrhizobium iriomotense</name>
    <dbReference type="NCBI Taxonomy" id="441950"/>
    <lineage>
        <taxon>Bacteria</taxon>
        <taxon>Pseudomonadati</taxon>
        <taxon>Pseudomonadota</taxon>
        <taxon>Alphaproteobacteria</taxon>
        <taxon>Hyphomicrobiales</taxon>
        <taxon>Nitrobacteraceae</taxon>
        <taxon>Bradyrhizobium</taxon>
    </lineage>
</organism>
<keyword evidence="1" id="KW-0812">Transmembrane</keyword>
<sequence>MVGYLLDPANAITAVGLVLASVAINFALAGRMECSIALGLWAMLADQLDGVVASRTKNRQKNYAKMGKSLDGFADIVYGAILPALLVILLSDGAVYSRAVAVLMILAGALRLSYFNNFGLSEDGYFTGLPLSYDIPLLSLLFIVDRWCFPFLTPTNVASIFLLVSVLHISPLLIPSPGKAIYSAIVAYSLVATGFLLAPLTGVW</sequence>
<keyword evidence="3" id="KW-1185">Reference proteome</keyword>
<keyword evidence="1" id="KW-1133">Transmembrane helix</keyword>
<dbReference type="EMBL" id="BSOW01000032">
    <property type="protein sequence ID" value="GLR90282.1"/>
    <property type="molecule type" value="Genomic_DNA"/>
</dbReference>
<feature type="transmembrane region" description="Helical" evidence="1">
    <location>
        <begin position="95"/>
        <end position="112"/>
    </location>
</feature>
<evidence type="ECO:0000313" key="3">
    <source>
        <dbReference type="Proteomes" id="UP001156905"/>
    </source>
</evidence>
<reference evidence="3" key="1">
    <citation type="journal article" date="2019" name="Int. J. Syst. Evol. Microbiol.">
        <title>The Global Catalogue of Microorganisms (GCM) 10K type strain sequencing project: providing services to taxonomists for standard genome sequencing and annotation.</title>
        <authorList>
            <consortium name="The Broad Institute Genomics Platform"/>
            <consortium name="The Broad Institute Genome Sequencing Center for Infectious Disease"/>
            <person name="Wu L."/>
            <person name="Ma J."/>
        </authorList>
    </citation>
    <scope>NUCLEOTIDE SEQUENCE [LARGE SCALE GENOMIC DNA]</scope>
    <source>
        <strain evidence="3">NBRC 102520</strain>
    </source>
</reference>
<name>A0ABQ6B794_9BRAD</name>
<feature type="transmembrane region" description="Helical" evidence="1">
    <location>
        <begin position="69"/>
        <end position="89"/>
    </location>
</feature>
<accession>A0ABQ6B794</accession>
<dbReference type="RefSeq" id="WP_284273083.1">
    <property type="nucleotide sequence ID" value="NZ_BSOW01000032.1"/>
</dbReference>
<feature type="transmembrane region" description="Helical" evidence="1">
    <location>
        <begin position="156"/>
        <end position="174"/>
    </location>
</feature>
<dbReference type="Proteomes" id="UP001156905">
    <property type="component" value="Unassembled WGS sequence"/>
</dbReference>
<dbReference type="InterPro" id="IPR043130">
    <property type="entry name" value="CDP-OH_PTrfase_TM_dom"/>
</dbReference>
<evidence type="ECO:0000256" key="1">
    <source>
        <dbReference type="SAM" id="Phobius"/>
    </source>
</evidence>
<dbReference type="Pfam" id="PF01066">
    <property type="entry name" value="CDP-OH_P_transf"/>
    <property type="match status" value="1"/>
</dbReference>
<gene>
    <name evidence="2" type="ORF">GCM10007857_69960</name>
</gene>
<feature type="transmembrane region" description="Helical" evidence="1">
    <location>
        <begin position="124"/>
        <end position="144"/>
    </location>
</feature>
<evidence type="ECO:0008006" key="4">
    <source>
        <dbReference type="Google" id="ProtNLM"/>
    </source>
</evidence>
<protein>
    <recommendedName>
        <fullName evidence="4">CDP-alcohol phosphatidyltransferase</fullName>
    </recommendedName>
</protein>